<organism evidence="8 9">
    <name type="scientific">Ceraceosorus guamensis</name>
    <dbReference type="NCBI Taxonomy" id="1522189"/>
    <lineage>
        <taxon>Eukaryota</taxon>
        <taxon>Fungi</taxon>
        <taxon>Dikarya</taxon>
        <taxon>Basidiomycota</taxon>
        <taxon>Ustilaginomycotina</taxon>
        <taxon>Exobasidiomycetes</taxon>
        <taxon>Ceraceosorales</taxon>
        <taxon>Ceraceosoraceae</taxon>
        <taxon>Ceraceosorus</taxon>
    </lineage>
</organism>
<dbReference type="NCBIfam" id="TIGR00745">
    <property type="entry name" value="apbA_panE"/>
    <property type="match status" value="1"/>
</dbReference>
<evidence type="ECO:0000256" key="5">
    <source>
        <dbReference type="ARBA" id="ARBA00032024"/>
    </source>
</evidence>
<dbReference type="GO" id="GO:0015940">
    <property type="term" value="P:pantothenate biosynthetic process"/>
    <property type="evidence" value="ECO:0007669"/>
    <property type="project" value="InterPro"/>
</dbReference>
<evidence type="ECO:0000259" key="6">
    <source>
        <dbReference type="Pfam" id="PF02558"/>
    </source>
</evidence>
<evidence type="ECO:0000313" key="9">
    <source>
        <dbReference type="Proteomes" id="UP000245783"/>
    </source>
</evidence>
<evidence type="ECO:0000313" key="8">
    <source>
        <dbReference type="EMBL" id="PWN45614.1"/>
    </source>
</evidence>
<name>A0A316W7Q7_9BASI</name>
<sequence>MEDSILYERENVKWKEQGFTLEEHHAKGLVFDSLLGGNSSGPGVGAKGGSTRSQGAQAPGICAAAGLGRDAIDSLIVSSKADTTLDAIKSLSKRLTPASTVVLLQNGQGVLDLLNTRLFPDPETRPNFIIASTTHGAYRRNRLHVVHAAFGTLNFAIVPNPARAPRGYEHLLVQNHKLLDVGAIPSDPHSTLTLQRTVATLLSLPLNVTWQPIREMQLTVLKKLVVNACINPLTALAECRNGDLFGNGPATDTMRSICAEASTVLIAQARAAAARDRLDDPEGAEERLAQAEEVFKPGGLLSEALDVARLTSQNISSMLQDIQSNRGSTEVEFINGYIAALGESMRIPTPVNLNLARLVTLKATRAGRGPIRRGVF</sequence>
<keyword evidence="9" id="KW-1185">Reference proteome</keyword>
<dbReference type="GO" id="GO:0050661">
    <property type="term" value="F:NADP binding"/>
    <property type="evidence" value="ECO:0007669"/>
    <property type="project" value="TreeGrafter"/>
</dbReference>
<evidence type="ECO:0000256" key="1">
    <source>
        <dbReference type="ARBA" id="ARBA00007870"/>
    </source>
</evidence>
<dbReference type="STRING" id="1522189.A0A316W7Q7"/>
<dbReference type="InterPro" id="IPR013328">
    <property type="entry name" value="6PGD_dom2"/>
</dbReference>
<dbReference type="GO" id="GO:0008677">
    <property type="term" value="F:2-dehydropantoate 2-reductase activity"/>
    <property type="evidence" value="ECO:0007669"/>
    <property type="project" value="UniProtKB-EC"/>
</dbReference>
<dbReference type="GO" id="GO:0005739">
    <property type="term" value="C:mitochondrion"/>
    <property type="evidence" value="ECO:0007669"/>
    <property type="project" value="TreeGrafter"/>
</dbReference>
<feature type="domain" description="Ketopantoate reductase C-terminal" evidence="7">
    <location>
        <begin position="216"/>
        <end position="362"/>
    </location>
</feature>
<dbReference type="GeneID" id="37033491"/>
<dbReference type="Gene3D" id="1.10.1040.10">
    <property type="entry name" value="N-(1-d-carboxylethyl)-l-norvaline Dehydrogenase, domain 2"/>
    <property type="match status" value="1"/>
</dbReference>
<dbReference type="InterPro" id="IPR008927">
    <property type="entry name" value="6-PGluconate_DH-like_C_sf"/>
</dbReference>
<evidence type="ECO:0000256" key="3">
    <source>
        <dbReference type="ARBA" id="ARBA00022857"/>
    </source>
</evidence>
<dbReference type="FunCoup" id="A0A316W7Q7">
    <property type="interactions" value="209"/>
</dbReference>
<feature type="domain" description="Ketopantoate reductase N-terminal" evidence="6">
    <location>
        <begin position="71"/>
        <end position="157"/>
    </location>
</feature>
<gene>
    <name evidence="8" type="ORF">IE81DRAFT_285129</name>
</gene>
<dbReference type="InterPro" id="IPR013752">
    <property type="entry name" value="KPA_reductase"/>
</dbReference>
<reference evidence="8 9" key="1">
    <citation type="journal article" date="2018" name="Mol. Biol. Evol.">
        <title>Broad Genomic Sampling Reveals a Smut Pathogenic Ancestry of the Fungal Clade Ustilaginomycotina.</title>
        <authorList>
            <person name="Kijpornyongpan T."/>
            <person name="Mondo S.J."/>
            <person name="Barry K."/>
            <person name="Sandor L."/>
            <person name="Lee J."/>
            <person name="Lipzen A."/>
            <person name="Pangilinan J."/>
            <person name="LaButti K."/>
            <person name="Hainaut M."/>
            <person name="Henrissat B."/>
            <person name="Grigoriev I.V."/>
            <person name="Spatafora J.W."/>
            <person name="Aime M.C."/>
        </authorList>
    </citation>
    <scope>NUCLEOTIDE SEQUENCE [LARGE SCALE GENOMIC DNA]</scope>
    <source>
        <strain evidence="8 9">MCA 4658</strain>
    </source>
</reference>
<dbReference type="EC" id="1.1.1.169" evidence="2"/>
<dbReference type="RefSeq" id="XP_025372774.1">
    <property type="nucleotide sequence ID" value="XM_025511621.1"/>
</dbReference>
<dbReference type="Pfam" id="PF02558">
    <property type="entry name" value="ApbA"/>
    <property type="match status" value="1"/>
</dbReference>
<evidence type="ECO:0000256" key="4">
    <source>
        <dbReference type="ARBA" id="ARBA00023002"/>
    </source>
</evidence>
<dbReference type="OrthoDB" id="73846at2759"/>
<protein>
    <recommendedName>
        <fullName evidence="2">2-dehydropantoate 2-reductase</fullName>
        <ecNumber evidence="2">1.1.1.169</ecNumber>
    </recommendedName>
    <alternativeName>
        <fullName evidence="5">Ketopantoate reductase</fullName>
    </alternativeName>
</protein>
<comment type="similarity">
    <text evidence="1">Belongs to the ketopantoate reductase family.</text>
</comment>
<dbReference type="Proteomes" id="UP000245783">
    <property type="component" value="Unassembled WGS sequence"/>
</dbReference>
<keyword evidence="3" id="KW-0521">NADP</keyword>
<dbReference type="AlphaFoldDB" id="A0A316W7Q7"/>
<dbReference type="PANTHER" id="PTHR43765:SF2">
    <property type="entry name" value="2-DEHYDROPANTOATE 2-REDUCTASE"/>
    <property type="match status" value="1"/>
</dbReference>
<evidence type="ECO:0000259" key="7">
    <source>
        <dbReference type="Pfam" id="PF08546"/>
    </source>
</evidence>
<dbReference type="InterPro" id="IPR003710">
    <property type="entry name" value="ApbA"/>
</dbReference>
<accession>A0A316W7Q7</accession>
<dbReference type="InParanoid" id="A0A316W7Q7"/>
<dbReference type="Gene3D" id="3.40.50.720">
    <property type="entry name" value="NAD(P)-binding Rossmann-like Domain"/>
    <property type="match status" value="1"/>
</dbReference>
<dbReference type="EMBL" id="KZ819354">
    <property type="protein sequence ID" value="PWN45614.1"/>
    <property type="molecule type" value="Genomic_DNA"/>
</dbReference>
<dbReference type="InterPro" id="IPR013332">
    <property type="entry name" value="KPR_N"/>
</dbReference>
<dbReference type="SUPFAM" id="SSF51735">
    <property type="entry name" value="NAD(P)-binding Rossmann-fold domains"/>
    <property type="match status" value="1"/>
</dbReference>
<evidence type="ECO:0000256" key="2">
    <source>
        <dbReference type="ARBA" id="ARBA00013014"/>
    </source>
</evidence>
<dbReference type="PANTHER" id="PTHR43765">
    <property type="entry name" value="2-DEHYDROPANTOATE 2-REDUCTASE-RELATED"/>
    <property type="match status" value="1"/>
</dbReference>
<dbReference type="Pfam" id="PF08546">
    <property type="entry name" value="ApbA_C"/>
    <property type="match status" value="1"/>
</dbReference>
<dbReference type="InterPro" id="IPR050838">
    <property type="entry name" value="Ketopantoate_reductase"/>
</dbReference>
<keyword evidence="4" id="KW-0560">Oxidoreductase</keyword>
<proteinExistence type="inferred from homology"/>
<dbReference type="InterPro" id="IPR036291">
    <property type="entry name" value="NAD(P)-bd_dom_sf"/>
</dbReference>
<dbReference type="SUPFAM" id="SSF48179">
    <property type="entry name" value="6-phosphogluconate dehydrogenase C-terminal domain-like"/>
    <property type="match status" value="1"/>
</dbReference>